<gene>
    <name evidence="1" type="ORF">METZ01_LOCUS298005</name>
</gene>
<proteinExistence type="predicted"/>
<dbReference type="AlphaFoldDB" id="A0A382MD36"/>
<organism evidence="1">
    <name type="scientific">marine metagenome</name>
    <dbReference type="NCBI Taxonomy" id="408172"/>
    <lineage>
        <taxon>unclassified sequences</taxon>
        <taxon>metagenomes</taxon>
        <taxon>ecological metagenomes</taxon>
    </lineage>
</organism>
<protein>
    <submittedName>
        <fullName evidence="1">Uncharacterized protein</fullName>
    </submittedName>
</protein>
<accession>A0A382MD36</accession>
<reference evidence="1" key="1">
    <citation type="submission" date="2018-05" db="EMBL/GenBank/DDBJ databases">
        <authorList>
            <person name="Lanie J.A."/>
            <person name="Ng W.-L."/>
            <person name="Kazmierczak K.M."/>
            <person name="Andrzejewski T.M."/>
            <person name="Davidsen T.M."/>
            <person name="Wayne K.J."/>
            <person name="Tettelin H."/>
            <person name="Glass J.I."/>
            <person name="Rusch D."/>
            <person name="Podicherti R."/>
            <person name="Tsui H.-C.T."/>
            <person name="Winkler M.E."/>
        </authorList>
    </citation>
    <scope>NUCLEOTIDE SEQUENCE</scope>
</reference>
<feature type="non-terminal residue" evidence="1">
    <location>
        <position position="1"/>
    </location>
</feature>
<evidence type="ECO:0000313" key="1">
    <source>
        <dbReference type="EMBL" id="SVC45151.1"/>
    </source>
</evidence>
<dbReference type="EMBL" id="UINC01091964">
    <property type="protein sequence ID" value="SVC45151.1"/>
    <property type="molecule type" value="Genomic_DNA"/>
</dbReference>
<sequence length="24" mass="2774">QYAFWTTNSIHVGSTRKQGDLARH</sequence>
<name>A0A382MD36_9ZZZZ</name>